<dbReference type="RefSeq" id="WP_155668142.1">
    <property type="nucleotide sequence ID" value="NZ_WOCA01000004.1"/>
</dbReference>
<feature type="transmembrane region" description="Helical" evidence="1">
    <location>
        <begin position="215"/>
        <end position="233"/>
    </location>
</feature>
<keyword evidence="1" id="KW-1133">Transmembrane helix</keyword>
<dbReference type="AlphaFoldDB" id="A0A6N8FHI5"/>
<feature type="transmembrane region" description="Helical" evidence="1">
    <location>
        <begin position="12"/>
        <end position="44"/>
    </location>
</feature>
<dbReference type="InterPro" id="IPR018710">
    <property type="entry name" value="DUF2232"/>
</dbReference>
<feature type="transmembrane region" description="Helical" evidence="1">
    <location>
        <begin position="173"/>
        <end position="194"/>
    </location>
</feature>
<dbReference type="PANTHER" id="PTHR41324">
    <property type="entry name" value="MEMBRANE PROTEIN-RELATED"/>
    <property type="match status" value="1"/>
</dbReference>
<dbReference type="Proteomes" id="UP000469125">
    <property type="component" value="Unassembled WGS sequence"/>
</dbReference>
<name>A0A6N8FHI5_9BACI</name>
<dbReference type="PANTHER" id="PTHR41324:SF1">
    <property type="entry name" value="DUF2232 DOMAIN-CONTAINING PROTEIN"/>
    <property type="match status" value="1"/>
</dbReference>
<feature type="transmembrane region" description="Helical" evidence="1">
    <location>
        <begin position="100"/>
        <end position="123"/>
    </location>
</feature>
<protein>
    <submittedName>
        <fullName evidence="2">DUF2232 domain-containing protein</fullName>
    </submittedName>
</protein>
<dbReference type="EMBL" id="WOCA01000004">
    <property type="protein sequence ID" value="MUK88156.1"/>
    <property type="molecule type" value="Genomic_DNA"/>
</dbReference>
<comment type="caution">
    <text evidence="2">The sequence shown here is derived from an EMBL/GenBank/DDBJ whole genome shotgun (WGS) entry which is preliminary data.</text>
</comment>
<sequence length="315" mass="35893">MNQSKKLTDGALLTSIFIVLLLVTFFVPFTSIFLTFVLPVPFIIFTARHDWKPSLVMLTAAIIISSLFATIFSLPITVMSGLGGMMIGTAIKRGFTAYETWARGTVGFVAGILFALLFTQVLFDVNIIDETNLMIDESVQMSRAMMEQFGLEEELLDEQFTLIEQQLEMFIDLLPMLIVMMALVQALISQWVGYKVMNRIEGRKLRFPKFHQLQFPVAIIWIYFLALIITLFQPDPEGILFIALQNVLMLAGFFMVIQGFSFIFFYAHYKKMSKALPIIVIIITLIFSILLLPLVRILGIIDIGFGLRERMKKKE</sequence>
<evidence type="ECO:0000313" key="3">
    <source>
        <dbReference type="Proteomes" id="UP000469125"/>
    </source>
</evidence>
<evidence type="ECO:0000313" key="2">
    <source>
        <dbReference type="EMBL" id="MUK88156.1"/>
    </source>
</evidence>
<organism evidence="2 3">
    <name type="scientific">Ornithinibacillus caprae</name>
    <dbReference type="NCBI Taxonomy" id="2678566"/>
    <lineage>
        <taxon>Bacteria</taxon>
        <taxon>Bacillati</taxon>
        <taxon>Bacillota</taxon>
        <taxon>Bacilli</taxon>
        <taxon>Bacillales</taxon>
        <taxon>Bacillaceae</taxon>
        <taxon>Ornithinibacillus</taxon>
    </lineage>
</organism>
<feature type="transmembrane region" description="Helical" evidence="1">
    <location>
        <begin position="56"/>
        <end position="79"/>
    </location>
</feature>
<keyword evidence="3" id="KW-1185">Reference proteome</keyword>
<keyword evidence="1" id="KW-0812">Transmembrane</keyword>
<accession>A0A6N8FHI5</accession>
<proteinExistence type="predicted"/>
<keyword evidence="1" id="KW-0472">Membrane</keyword>
<gene>
    <name evidence="2" type="ORF">GMD78_07080</name>
</gene>
<evidence type="ECO:0000256" key="1">
    <source>
        <dbReference type="SAM" id="Phobius"/>
    </source>
</evidence>
<feature type="transmembrane region" description="Helical" evidence="1">
    <location>
        <begin position="239"/>
        <end position="266"/>
    </location>
</feature>
<reference evidence="2 3" key="1">
    <citation type="submission" date="2019-11" db="EMBL/GenBank/DDBJ databases">
        <authorList>
            <person name="Li X."/>
        </authorList>
    </citation>
    <scope>NUCLEOTIDE SEQUENCE [LARGE SCALE GENOMIC DNA]</scope>
    <source>
        <strain evidence="2 3">L9</strain>
    </source>
</reference>
<dbReference type="Pfam" id="PF09991">
    <property type="entry name" value="DUF2232"/>
    <property type="match status" value="1"/>
</dbReference>
<feature type="transmembrane region" description="Helical" evidence="1">
    <location>
        <begin position="278"/>
        <end position="301"/>
    </location>
</feature>